<evidence type="ECO:0000313" key="2">
    <source>
        <dbReference type="Proteomes" id="UP000018372"/>
    </source>
</evidence>
<dbReference type="AlphaFoldDB" id="R5VFU0"/>
<gene>
    <name evidence="1" type="ORF">BN536_01644</name>
</gene>
<reference evidence="1" key="1">
    <citation type="submission" date="2012-11" db="EMBL/GenBank/DDBJ databases">
        <title>Dependencies among metagenomic species, viruses, plasmids and units of genetic variation.</title>
        <authorList>
            <person name="Nielsen H.B."/>
            <person name="Almeida M."/>
            <person name="Juncker A.S."/>
            <person name="Rasmussen S."/>
            <person name="Li J."/>
            <person name="Sunagawa S."/>
            <person name="Plichta D."/>
            <person name="Gautier L."/>
            <person name="Le Chatelier E."/>
            <person name="Peletier E."/>
            <person name="Bonde I."/>
            <person name="Nielsen T."/>
            <person name="Manichanh C."/>
            <person name="Arumugam M."/>
            <person name="Batto J."/>
            <person name="Santos M.B.Q.D."/>
            <person name="Blom N."/>
            <person name="Borruel N."/>
            <person name="Burgdorf K.S."/>
            <person name="Boumezbeur F."/>
            <person name="Casellas F."/>
            <person name="Dore J."/>
            <person name="Guarner F."/>
            <person name="Hansen T."/>
            <person name="Hildebrand F."/>
            <person name="Kaas R.S."/>
            <person name="Kennedy S."/>
            <person name="Kristiansen K."/>
            <person name="Kultima J.R."/>
            <person name="Leonard P."/>
            <person name="Levenez F."/>
            <person name="Lund O."/>
            <person name="Moumen B."/>
            <person name="Le Paslier D."/>
            <person name="Pons N."/>
            <person name="Pedersen O."/>
            <person name="Prifti E."/>
            <person name="Qin J."/>
            <person name="Raes J."/>
            <person name="Tap J."/>
            <person name="Tims S."/>
            <person name="Ussery D.W."/>
            <person name="Yamada T."/>
            <person name="MetaHit consortium"/>
            <person name="Renault P."/>
            <person name="Sicheritz-Ponten T."/>
            <person name="Bork P."/>
            <person name="Wang J."/>
            <person name="Brunak S."/>
            <person name="Ehrlich S.D."/>
        </authorList>
    </citation>
    <scope>NUCLEOTIDE SEQUENCE [LARGE SCALE GENOMIC DNA]</scope>
</reference>
<organism evidence="1 2">
    <name type="scientific">Phocaeicola plebeius CAG:211</name>
    <dbReference type="NCBI Taxonomy" id="1263052"/>
    <lineage>
        <taxon>Bacteria</taxon>
        <taxon>Pseudomonadati</taxon>
        <taxon>Bacteroidota</taxon>
        <taxon>Bacteroidia</taxon>
        <taxon>Bacteroidales</taxon>
        <taxon>Bacteroidaceae</taxon>
        <taxon>Phocaeicola</taxon>
    </lineage>
</organism>
<sequence length="294" mass="33288">MAGYLPITLLHFLFLSLFIRIFAGENVEIHLRMKKMGLGMLLGGLGMLAGCLSPQQHGAEKQDENQEVIQRLQGIWLDDNTEAPLFKIQGDSIYYASQINAPMPFSVHNDTITVYSAQPIHYFIEECLSYSLRYRTSVGETVSLHKAESDTLSFGTVVPVKVVENEVFEKDSVIFHGGERYRGYAYINPTKKRVTLVSINEEGLPVENIYYDNIIHICVYKGKERLFSKDINKEMFARVVPADFLNNAILSDMDFVKVDEKGYRYVATLCIPDGAACYNVRLDVSKEGNIVFSR</sequence>
<accession>R5VFU0</accession>
<protein>
    <submittedName>
        <fullName evidence="1">Uncharacterized protein</fullName>
    </submittedName>
</protein>
<evidence type="ECO:0000313" key="1">
    <source>
        <dbReference type="EMBL" id="CCZ86794.1"/>
    </source>
</evidence>
<dbReference type="Pfam" id="PF15889">
    <property type="entry name" value="DUF4738"/>
    <property type="match status" value="1"/>
</dbReference>
<dbReference type="EMBL" id="CBAT010000073">
    <property type="protein sequence ID" value="CCZ86794.1"/>
    <property type="molecule type" value="Genomic_DNA"/>
</dbReference>
<dbReference type="Gene3D" id="2.40.128.510">
    <property type="entry name" value="Protein of unknown function DUF4738"/>
    <property type="match status" value="1"/>
</dbReference>
<dbReference type="InterPro" id="IPR031762">
    <property type="entry name" value="DUF4738"/>
</dbReference>
<name>R5VFU0_9BACT</name>
<dbReference type="Proteomes" id="UP000018372">
    <property type="component" value="Unassembled WGS sequence"/>
</dbReference>
<proteinExistence type="predicted"/>
<comment type="caution">
    <text evidence="1">The sequence shown here is derived from an EMBL/GenBank/DDBJ whole genome shotgun (WGS) entry which is preliminary data.</text>
</comment>